<evidence type="ECO:0000313" key="6">
    <source>
        <dbReference type="EMBL" id="PIS40561.1"/>
    </source>
</evidence>
<comment type="caution">
    <text evidence="6">The sequence shown here is derived from an EMBL/GenBank/DDBJ whole genome shotgun (WGS) entry which is preliminary data.</text>
</comment>
<keyword evidence="3" id="KW-0479">Metal-binding</keyword>
<dbReference type="Pfam" id="PF00719">
    <property type="entry name" value="Pyrophosphatase"/>
    <property type="match status" value="1"/>
</dbReference>
<dbReference type="AlphaFoldDB" id="A0A2H0YPX9"/>
<reference evidence="7" key="1">
    <citation type="submission" date="2017-09" db="EMBL/GenBank/DDBJ databases">
        <title>Depth-based differentiation of microbial function through sediment-hosted aquifers and enrichment of novel symbionts in the deep terrestrial subsurface.</title>
        <authorList>
            <person name="Probst A.J."/>
            <person name="Ladd B."/>
            <person name="Jarett J.K."/>
            <person name="Geller-Mcgrath D.E."/>
            <person name="Sieber C.M.K."/>
            <person name="Emerson J.B."/>
            <person name="Anantharaman K."/>
            <person name="Thomas B.C."/>
            <person name="Malmstrom R."/>
            <person name="Stieglmeier M."/>
            <person name="Klingl A."/>
            <person name="Woyke T."/>
            <person name="Ryan C.M."/>
            <person name="Banfield J.F."/>
        </authorList>
    </citation>
    <scope>NUCLEOTIDE SEQUENCE [LARGE SCALE GENOMIC DNA]</scope>
</reference>
<dbReference type="EC" id="3.6.1.1" evidence="2"/>
<comment type="cofactor">
    <cofactor evidence="1">
        <name>Mg(2+)</name>
        <dbReference type="ChEBI" id="CHEBI:18420"/>
    </cofactor>
</comment>
<keyword evidence="4" id="KW-0378">Hydrolase</keyword>
<organism evidence="6 7">
    <name type="scientific">Candidatus Kerfeldbacteria bacterium CG08_land_8_20_14_0_20_43_14</name>
    <dbReference type="NCBI Taxonomy" id="2014246"/>
    <lineage>
        <taxon>Bacteria</taxon>
        <taxon>Candidatus Kerfeldiibacteriota</taxon>
    </lineage>
</organism>
<dbReference type="InterPro" id="IPR036649">
    <property type="entry name" value="Pyrophosphatase_sf"/>
</dbReference>
<dbReference type="EMBL" id="PEXW01000060">
    <property type="protein sequence ID" value="PIS40561.1"/>
    <property type="molecule type" value="Genomic_DNA"/>
</dbReference>
<name>A0A2H0YPX9_9BACT</name>
<proteinExistence type="predicted"/>
<keyword evidence="5" id="KW-0460">Magnesium</keyword>
<evidence type="ECO:0000256" key="5">
    <source>
        <dbReference type="ARBA" id="ARBA00022842"/>
    </source>
</evidence>
<gene>
    <name evidence="6" type="ORF">COT26_02680</name>
</gene>
<evidence type="ECO:0000256" key="4">
    <source>
        <dbReference type="ARBA" id="ARBA00022801"/>
    </source>
</evidence>
<dbReference type="GO" id="GO:0004427">
    <property type="term" value="F:inorganic diphosphate phosphatase activity"/>
    <property type="evidence" value="ECO:0007669"/>
    <property type="project" value="UniProtKB-EC"/>
</dbReference>
<dbReference type="InterPro" id="IPR008162">
    <property type="entry name" value="Pyrophosphatase"/>
</dbReference>
<dbReference type="GO" id="GO:0000287">
    <property type="term" value="F:magnesium ion binding"/>
    <property type="evidence" value="ECO:0007669"/>
    <property type="project" value="InterPro"/>
</dbReference>
<dbReference type="SUPFAM" id="SSF50324">
    <property type="entry name" value="Inorganic pyrophosphatase"/>
    <property type="match status" value="1"/>
</dbReference>
<accession>A0A2H0YPX9</accession>
<evidence type="ECO:0000256" key="2">
    <source>
        <dbReference type="ARBA" id="ARBA00012146"/>
    </source>
</evidence>
<dbReference type="Proteomes" id="UP000236845">
    <property type="component" value="Unassembled WGS sequence"/>
</dbReference>
<dbReference type="Gene3D" id="3.90.80.10">
    <property type="entry name" value="Inorganic pyrophosphatase"/>
    <property type="match status" value="1"/>
</dbReference>
<dbReference type="GO" id="GO:0005737">
    <property type="term" value="C:cytoplasm"/>
    <property type="evidence" value="ECO:0007669"/>
    <property type="project" value="InterPro"/>
</dbReference>
<protein>
    <recommendedName>
        <fullName evidence="2">inorganic diphosphatase</fullName>
        <ecNumber evidence="2">3.6.1.1</ecNumber>
    </recommendedName>
</protein>
<evidence type="ECO:0000256" key="1">
    <source>
        <dbReference type="ARBA" id="ARBA00001946"/>
    </source>
</evidence>
<evidence type="ECO:0000313" key="7">
    <source>
        <dbReference type="Proteomes" id="UP000236845"/>
    </source>
</evidence>
<dbReference type="GO" id="GO:0006796">
    <property type="term" value="P:phosphate-containing compound metabolic process"/>
    <property type="evidence" value="ECO:0007669"/>
    <property type="project" value="InterPro"/>
</dbReference>
<sequence length="110" mass="12751">MTIEEYLGKEVHAIIDRPIGSKHPEYDLIYPINYGYIPDTKSEIDNEPIDAYVLGPKGPLKEFTGKVIAIVKRENDEEKLVVTNQNFPKESIEQLIDFQEKYFKHNLITL</sequence>
<evidence type="ECO:0000256" key="3">
    <source>
        <dbReference type="ARBA" id="ARBA00022723"/>
    </source>
</evidence>